<keyword evidence="2 6" id="KW-0489">Methyltransferase</keyword>
<dbReference type="EMBL" id="JAQMLU010000002">
    <property type="protein sequence ID" value="MDB8749209.1"/>
    <property type="molecule type" value="Genomic_DNA"/>
</dbReference>
<evidence type="ECO:0000256" key="7">
    <source>
        <dbReference type="RuleBase" id="RU000416"/>
    </source>
</evidence>
<name>A0AAW6EBN6_9FIRM</name>
<dbReference type="PANTHER" id="PTHR10629:SF52">
    <property type="entry name" value="DNA (CYTOSINE-5)-METHYLTRANSFERASE 1"/>
    <property type="match status" value="1"/>
</dbReference>
<proteinExistence type="inferred from homology"/>
<organism evidence="8 9">
    <name type="scientific">Ruminococcus bicirculans</name>
    <name type="common">ex Wegman et al. 2014</name>
    <dbReference type="NCBI Taxonomy" id="1160721"/>
    <lineage>
        <taxon>Bacteria</taxon>
        <taxon>Bacillati</taxon>
        <taxon>Bacillota</taxon>
        <taxon>Clostridia</taxon>
        <taxon>Eubacteriales</taxon>
        <taxon>Oscillospiraceae</taxon>
        <taxon>Ruminococcus</taxon>
    </lineage>
</organism>
<keyword evidence="4 6" id="KW-0949">S-adenosyl-L-methionine</keyword>
<evidence type="ECO:0000256" key="5">
    <source>
        <dbReference type="ARBA" id="ARBA00022747"/>
    </source>
</evidence>
<dbReference type="GO" id="GO:0044027">
    <property type="term" value="P:negative regulation of gene expression via chromosomal CpG island methylation"/>
    <property type="evidence" value="ECO:0007669"/>
    <property type="project" value="TreeGrafter"/>
</dbReference>
<dbReference type="PROSITE" id="PS51679">
    <property type="entry name" value="SAM_MT_C5"/>
    <property type="match status" value="1"/>
</dbReference>
<reference evidence="8" key="1">
    <citation type="submission" date="2023-01" db="EMBL/GenBank/DDBJ databases">
        <title>Human gut microbiome strain richness.</title>
        <authorList>
            <person name="Chen-Liaw A."/>
        </authorList>
    </citation>
    <scope>NUCLEOTIDE SEQUENCE</scope>
    <source>
        <strain evidence="8">D43st1_D9_D43t1_170807</strain>
    </source>
</reference>
<dbReference type="GO" id="GO:0003677">
    <property type="term" value="F:DNA binding"/>
    <property type="evidence" value="ECO:0007669"/>
    <property type="project" value="TreeGrafter"/>
</dbReference>
<dbReference type="SUPFAM" id="SSF53335">
    <property type="entry name" value="S-adenosyl-L-methionine-dependent methyltransferases"/>
    <property type="match status" value="1"/>
</dbReference>
<dbReference type="Gene3D" id="3.40.50.150">
    <property type="entry name" value="Vaccinia Virus protein VP39"/>
    <property type="match status" value="1"/>
</dbReference>
<dbReference type="PRINTS" id="PR00105">
    <property type="entry name" value="C5METTRFRASE"/>
</dbReference>
<comment type="caution">
    <text evidence="8">The sequence shown here is derived from an EMBL/GenBank/DDBJ whole genome shotgun (WGS) entry which is preliminary data.</text>
</comment>
<sequence length="406" mass="45394">MDIIMNHSPLRAISLFAGAGGCSLGFHEAGIDILAAFDNADAAVQTYNSNFAGNKCRKLDLSTCDFEKLRDEIGLKKGDLDLIIGGPPCQGFTTAGSRFWDDPRNKLVKNYTQAIEHFFPRWFMMENVEGILTTAKGNYIVECIKRLSEIGYSVFLKKVYMQEYGIPQRRKRVIIVGNRLGINFSFPNPEINATGSIYRNSNITLRDAIADLETQENHEIDHIFRKQNALQQQRIDALQCGQSMKDLPEHLQHDSFKRRANRRVSDGTPTEKRGGAPSGLKRLFYDEPCLTITSASPSEFVHPTQNRTLTLRECARIQTFPDSFGFCGTDAQKILQIGNAIPPVFAKQMAYKIMQADNELPIDEVSPGLIDFEVTKASALSPALSKTVQMLTALQAPKYEQLAFSI</sequence>
<evidence type="ECO:0000256" key="4">
    <source>
        <dbReference type="ARBA" id="ARBA00022691"/>
    </source>
</evidence>
<evidence type="ECO:0000256" key="2">
    <source>
        <dbReference type="ARBA" id="ARBA00022603"/>
    </source>
</evidence>
<dbReference type="Gene3D" id="3.90.120.10">
    <property type="entry name" value="DNA Methylase, subunit A, domain 2"/>
    <property type="match status" value="1"/>
</dbReference>
<evidence type="ECO:0000313" key="9">
    <source>
        <dbReference type="Proteomes" id="UP001213042"/>
    </source>
</evidence>
<dbReference type="InterPro" id="IPR050390">
    <property type="entry name" value="C5-Methyltransferase"/>
</dbReference>
<dbReference type="InterPro" id="IPR001525">
    <property type="entry name" value="C5_MeTfrase"/>
</dbReference>
<dbReference type="InterPro" id="IPR029063">
    <property type="entry name" value="SAM-dependent_MTases_sf"/>
</dbReference>
<dbReference type="Pfam" id="PF00145">
    <property type="entry name" value="DNA_methylase"/>
    <property type="match status" value="1"/>
</dbReference>
<dbReference type="GO" id="GO:0003886">
    <property type="term" value="F:DNA (cytosine-5-)-methyltransferase activity"/>
    <property type="evidence" value="ECO:0007669"/>
    <property type="project" value="UniProtKB-EC"/>
</dbReference>
<comment type="similarity">
    <text evidence="6 7">Belongs to the class I-like SAM-binding methyltransferase superfamily. C5-methyltransferase family.</text>
</comment>
<accession>A0AAW6EBN6</accession>
<gene>
    <name evidence="8" type="ORF">PNW00_01960</name>
</gene>
<evidence type="ECO:0000256" key="3">
    <source>
        <dbReference type="ARBA" id="ARBA00022679"/>
    </source>
</evidence>
<dbReference type="Proteomes" id="UP001213042">
    <property type="component" value="Unassembled WGS sequence"/>
</dbReference>
<dbReference type="GO" id="GO:0009307">
    <property type="term" value="P:DNA restriction-modification system"/>
    <property type="evidence" value="ECO:0007669"/>
    <property type="project" value="UniProtKB-KW"/>
</dbReference>
<protein>
    <recommendedName>
        <fullName evidence="1">DNA (cytosine-5-)-methyltransferase</fullName>
        <ecNumber evidence="1">2.1.1.37</ecNumber>
    </recommendedName>
</protein>
<evidence type="ECO:0000256" key="6">
    <source>
        <dbReference type="PROSITE-ProRule" id="PRU01016"/>
    </source>
</evidence>
<dbReference type="GO" id="GO:0032259">
    <property type="term" value="P:methylation"/>
    <property type="evidence" value="ECO:0007669"/>
    <property type="project" value="UniProtKB-KW"/>
</dbReference>
<dbReference type="PANTHER" id="PTHR10629">
    <property type="entry name" value="CYTOSINE-SPECIFIC METHYLTRANSFERASE"/>
    <property type="match status" value="1"/>
</dbReference>
<keyword evidence="5" id="KW-0680">Restriction system</keyword>
<evidence type="ECO:0000313" key="8">
    <source>
        <dbReference type="EMBL" id="MDB8749209.1"/>
    </source>
</evidence>
<dbReference type="NCBIfam" id="TIGR00675">
    <property type="entry name" value="dcm"/>
    <property type="match status" value="1"/>
</dbReference>
<dbReference type="AlphaFoldDB" id="A0AAW6EBN6"/>
<dbReference type="RefSeq" id="WP_195220497.1">
    <property type="nucleotide sequence ID" value="NZ_JADMWL010000002.1"/>
</dbReference>
<dbReference type="EC" id="2.1.1.37" evidence="1"/>
<evidence type="ECO:0000256" key="1">
    <source>
        <dbReference type="ARBA" id="ARBA00011975"/>
    </source>
</evidence>
<keyword evidence="3 6" id="KW-0808">Transferase</keyword>
<feature type="active site" evidence="6">
    <location>
        <position position="89"/>
    </location>
</feature>